<dbReference type="RefSeq" id="WP_067146117.1">
    <property type="nucleotide sequence ID" value="NZ_CP014265.1"/>
</dbReference>
<dbReference type="Pfam" id="PF03412">
    <property type="entry name" value="Peptidase_C39"/>
    <property type="match status" value="1"/>
</dbReference>
<dbReference type="GO" id="GO:0008233">
    <property type="term" value="F:peptidase activity"/>
    <property type="evidence" value="ECO:0007669"/>
    <property type="project" value="InterPro"/>
</dbReference>
<reference evidence="4" key="2">
    <citation type="submission" date="2016-02" db="EMBL/GenBank/DDBJ databases">
        <title>The draft genome sequence of the rumen methanogen Methanobrevibacter olleyae YLM1.</title>
        <authorList>
            <consortium name="New Zealand Agricultural Greenhouse Gas Research Centre/Pastoral Greenhouse Gas Research Consortium"/>
            <person name="Kelly W.J."/>
            <person name="Li D."/>
            <person name="Lambie S.C."/>
            <person name="Attwood G.T."/>
            <person name="Altermann E."/>
            <person name="Leahy S.C."/>
        </authorList>
    </citation>
    <scope>NUCLEOTIDE SEQUENCE [LARGE SCALE GENOMIC DNA]</scope>
    <source>
        <strain evidence="4">YLM1</strain>
    </source>
</reference>
<dbReference type="InterPro" id="IPR005074">
    <property type="entry name" value="Peptidase_C39"/>
</dbReference>
<organism evidence="3 4">
    <name type="scientific">Methanobrevibacter olleyae</name>
    <dbReference type="NCBI Taxonomy" id="294671"/>
    <lineage>
        <taxon>Archaea</taxon>
        <taxon>Methanobacteriati</taxon>
        <taxon>Methanobacteriota</taxon>
        <taxon>Methanomada group</taxon>
        <taxon>Methanobacteria</taxon>
        <taxon>Methanobacteriales</taxon>
        <taxon>Methanobacteriaceae</taxon>
        <taxon>Methanobrevibacter</taxon>
    </lineage>
</organism>
<dbReference type="GeneID" id="28488871"/>
<keyword evidence="4" id="KW-1185">Reference proteome</keyword>
<dbReference type="GO" id="GO:0005524">
    <property type="term" value="F:ATP binding"/>
    <property type="evidence" value="ECO:0007669"/>
    <property type="project" value="InterPro"/>
</dbReference>
<reference evidence="3 4" key="1">
    <citation type="journal article" date="2016" name="Genome Announc.">
        <title>Draft Genome Sequence of the Rumen Methanogen Methanobrevibacter olleyae YLM1.</title>
        <authorList>
            <person name="Kelly W.J."/>
            <person name="Li D."/>
            <person name="Lambie S.C."/>
            <person name="Cox F."/>
            <person name="Attwood G.T."/>
            <person name="Altermann E."/>
            <person name="Leahy S.C."/>
        </authorList>
    </citation>
    <scope>NUCLEOTIDE SEQUENCE [LARGE SCALE GENOMIC DNA]</scope>
    <source>
        <strain evidence="3 4">YLM1</strain>
    </source>
</reference>
<evidence type="ECO:0000259" key="2">
    <source>
        <dbReference type="PROSITE" id="PS50990"/>
    </source>
</evidence>
<protein>
    <submittedName>
        <fullName evidence="3">Peptidase C39 family</fullName>
    </submittedName>
</protein>
<dbReference type="STRING" id="294671.YLM1_0574"/>
<dbReference type="GO" id="GO:0006508">
    <property type="term" value="P:proteolysis"/>
    <property type="evidence" value="ECO:0007669"/>
    <property type="project" value="InterPro"/>
</dbReference>
<evidence type="ECO:0000313" key="3">
    <source>
        <dbReference type="EMBL" id="AMK15131.1"/>
    </source>
</evidence>
<proteinExistence type="predicted"/>
<sequence>MLKINKKILIICIISLFLIMGQVAASDTNSTEFNDINTNVDSIELDQINKDTGNFDRNLIDKYLNDEDDELNQIPRDDLKSNDNEQFEEINDSKQEDNIDDLVDDVEIIEEKEKDTTGIVMANDNFSCGPASLATVLNKFGLNLSLNELSQHTNTSSHGTTMQSLIDATKYYNFSAYGVEIETKSLKENYIVNLNLNGCEHWSVVRKVTDTHVFLADSTEGNINFTIDEFNSYFNKKAIVLSNDKSIDLKEELIRNQISILDKDQCLSISGKGLKKKVIGYKVVWKYGFIRKYGWVLRPVVKGGHVSFSKWQYVKGYYTVWGKYKTLEPIYKYYYVSDEALTSAKIKKN</sequence>
<dbReference type="PATRIC" id="fig|294671.3.peg.596"/>
<dbReference type="KEGG" id="mol:YLM1_0574"/>
<feature type="domain" description="Peptidase C39" evidence="2">
    <location>
        <begin position="121"/>
        <end position="241"/>
    </location>
</feature>
<gene>
    <name evidence="3" type="ORF">YLM1_0574</name>
</gene>
<dbReference type="PROSITE" id="PS50990">
    <property type="entry name" value="PEPTIDASE_C39"/>
    <property type="match status" value="1"/>
</dbReference>
<dbReference type="GO" id="GO:0016020">
    <property type="term" value="C:membrane"/>
    <property type="evidence" value="ECO:0007669"/>
    <property type="project" value="InterPro"/>
</dbReference>
<evidence type="ECO:0000313" key="4">
    <source>
        <dbReference type="Proteomes" id="UP000066376"/>
    </source>
</evidence>
<feature type="region of interest" description="Disordered" evidence="1">
    <location>
        <begin position="73"/>
        <end position="94"/>
    </location>
</feature>
<name>A0A126QYM2_METOL</name>
<dbReference type="Gene3D" id="3.90.70.10">
    <property type="entry name" value="Cysteine proteinases"/>
    <property type="match status" value="1"/>
</dbReference>
<dbReference type="EMBL" id="CP014265">
    <property type="protein sequence ID" value="AMK15131.1"/>
    <property type="molecule type" value="Genomic_DNA"/>
</dbReference>
<accession>A0A126QYM2</accession>
<dbReference type="AlphaFoldDB" id="A0A126QYM2"/>
<evidence type="ECO:0000256" key="1">
    <source>
        <dbReference type="SAM" id="MobiDB-lite"/>
    </source>
</evidence>
<dbReference type="Proteomes" id="UP000066376">
    <property type="component" value="Chromosome"/>
</dbReference>